<organism evidence="1 2">
    <name type="scientific">Panicum virgatum</name>
    <name type="common">Blackwell switchgrass</name>
    <dbReference type="NCBI Taxonomy" id="38727"/>
    <lineage>
        <taxon>Eukaryota</taxon>
        <taxon>Viridiplantae</taxon>
        <taxon>Streptophyta</taxon>
        <taxon>Embryophyta</taxon>
        <taxon>Tracheophyta</taxon>
        <taxon>Spermatophyta</taxon>
        <taxon>Magnoliopsida</taxon>
        <taxon>Liliopsida</taxon>
        <taxon>Poales</taxon>
        <taxon>Poaceae</taxon>
        <taxon>PACMAD clade</taxon>
        <taxon>Panicoideae</taxon>
        <taxon>Panicodae</taxon>
        <taxon>Paniceae</taxon>
        <taxon>Panicinae</taxon>
        <taxon>Panicum</taxon>
        <taxon>Panicum sect. Hiantes</taxon>
    </lineage>
</organism>
<keyword evidence="2" id="KW-1185">Reference proteome</keyword>
<proteinExistence type="predicted"/>
<protein>
    <submittedName>
        <fullName evidence="1">Uncharacterized protein</fullName>
    </submittedName>
</protein>
<accession>A0A8T0W4Q4</accession>
<dbReference type="EMBL" id="CM029039">
    <property type="protein sequence ID" value="KAG2644271.1"/>
    <property type="molecule type" value="Genomic_DNA"/>
</dbReference>
<name>A0A8T0W4Q4_PANVG</name>
<comment type="caution">
    <text evidence="1">The sequence shown here is derived from an EMBL/GenBank/DDBJ whole genome shotgun (WGS) entry which is preliminary data.</text>
</comment>
<gene>
    <name evidence="1" type="ORF">PVAP13_2KG298337</name>
</gene>
<sequence length="210" mass="22881">MCLAGDTTGHVRDVVDAAADDEEFVEAPPPDDPACLQHADHAICLVEDTTGDERLVRDDDAEADDEAFVKAPPSDDPACLRRVDRLRVLVETWVEGVRAEAGRPALSAAMYRRRRAADHLDIALEFAQRRKAGLEHDELCLSVQDAMGAEVVGSCAYCGCNFSVVAVVDVPEVGIVCGVCGRRARVHDPAPLVRDPPADAEERWKGWLPW</sequence>
<dbReference type="Proteomes" id="UP000823388">
    <property type="component" value="Chromosome 2K"/>
</dbReference>
<evidence type="ECO:0000313" key="1">
    <source>
        <dbReference type="EMBL" id="KAG2644271.1"/>
    </source>
</evidence>
<evidence type="ECO:0000313" key="2">
    <source>
        <dbReference type="Proteomes" id="UP000823388"/>
    </source>
</evidence>
<reference evidence="1" key="1">
    <citation type="submission" date="2020-05" db="EMBL/GenBank/DDBJ databases">
        <title>WGS assembly of Panicum virgatum.</title>
        <authorList>
            <person name="Lovell J.T."/>
            <person name="Jenkins J."/>
            <person name="Shu S."/>
            <person name="Juenger T.E."/>
            <person name="Schmutz J."/>
        </authorList>
    </citation>
    <scope>NUCLEOTIDE SEQUENCE</scope>
    <source>
        <strain evidence="1">AP13</strain>
    </source>
</reference>
<dbReference type="AlphaFoldDB" id="A0A8T0W4Q4"/>